<dbReference type="Proteomes" id="UP000503447">
    <property type="component" value="Chromosome"/>
</dbReference>
<dbReference type="EMBL" id="CP053452">
    <property type="protein sequence ID" value="QJX00366.1"/>
    <property type="molecule type" value="Genomic_DNA"/>
</dbReference>
<reference evidence="3" key="1">
    <citation type="submission" date="2020-05" db="EMBL/GenBank/DDBJ databases">
        <title>Frigoriglobus tundricola gen. nov., sp. nov., a psychrotolerant cellulolytic planctomycete of the family Gemmataceae with two divergent copies of 16S rRNA gene.</title>
        <authorList>
            <person name="Kulichevskaya I.S."/>
            <person name="Ivanova A.A."/>
            <person name="Naumoff D.G."/>
            <person name="Beletsky A.V."/>
            <person name="Rijpstra W.I.C."/>
            <person name="Sinninghe Damste J.S."/>
            <person name="Mardanov A.V."/>
            <person name="Ravin N.V."/>
            <person name="Dedysh S.N."/>
        </authorList>
    </citation>
    <scope>NUCLEOTIDE SEQUENCE [LARGE SCALE GENOMIC DNA]</scope>
    <source>
        <strain evidence="3">PL17</strain>
    </source>
</reference>
<feature type="region of interest" description="Disordered" evidence="1">
    <location>
        <begin position="11"/>
        <end position="39"/>
    </location>
</feature>
<evidence type="ECO:0000313" key="2">
    <source>
        <dbReference type="EMBL" id="QJX00366.1"/>
    </source>
</evidence>
<proteinExistence type="predicted"/>
<dbReference type="KEGG" id="ftj:FTUN_7995"/>
<evidence type="ECO:0000256" key="1">
    <source>
        <dbReference type="SAM" id="MobiDB-lite"/>
    </source>
</evidence>
<gene>
    <name evidence="2" type="ORF">FTUN_7995</name>
</gene>
<keyword evidence="3" id="KW-1185">Reference proteome</keyword>
<protein>
    <submittedName>
        <fullName evidence="2">Uncharacterized protein</fullName>
    </submittedName>
</protein>
<name>A0A6M5Z2R8_9BACT</name>
<dbReference type="AlphaFoldDB" id="A0A6M5Z2R8"/>
<sequence length="39" mass="4043">MNVILLPARMSGRNHGLDLPPDDSKLNLGTSGGGVTPLQ</sequence>
<feature type="compositionally biased region" description="Gly residues" evidence="1">
    <location>
        <begin position="30"/>
        <end position="39"/>
    </location>
</feature>
<accession>A0A6M5Z2R8</accession>
<evidence type="ECO:0000313" key="3">
    <source>
        <dbReference type="Proteomes" id="UP000503447"/>
    </source>
</evidence>
<organism evidence="2 3">
    <name type="scientific">Frigoriglobus tundricola</name>
    <dbReference type="NCBI Taxonomy" id="2774151"/>
    <lineage>
        <taxon>Bacteria</taxon>
        <taxon>Pseudomonadati</taxon>
        <taxon>Planctomycetota</taxon>
        <taxon>Planctomycetia</taxon>
        <taxon>Gemmatales</taxon>
        <taxon>Gemmataceae</taxon>
        <taxon>Frigoriglobus</taxon>
    </lineage>
</organism>